<keyword evidence="4" id="KW-1185">Reference proteome</keyword>
<dbReference type="PANTHER" id="PTHR44825:SF1">
    <property type="entry name" value="DNAJ HOMOLOG SUBFAMILY C MEMBER 4"/>
    <property type="match status" value="1"/>
</dbReference>
<gene>
    <name evidence="3" type="ORF">B0T14DRAFT_582975</name>
</gene>
<dbReference type="SUPFAM" id="SSF46565">
    <property type="entry name" value="Chaperone J-domain"/>
    <property type="match status" value="1"/>
</dbReference>
<feature type="compositionally biased region" description="Pro residues" evidence="1">
    <location>
        <begin position="91"/>
        <end position="103"/>
    </location>
</feature>
<dbReference type="PROSITE" id="PS50076">
    <property type="entry name" value="DNAJ_2"/>
    <property type="match status" value="1"/>
</dbReference>
<name>A0AA39WZ83_9PEZI</name>
<dbReference type="InterPro" id="IPR036869">
    <property type="entry name" value="J_dom_sf"/>
</dbReference>
<dbReference type="PROSITE" id="PS00636">
    <property type="entry name" value="DNAJ_1"/>
    <property type="match status" value="1"/>
</dbReference>
<feature type="compositionally biased region" description="Low complexity" evidence="1">
    <location>
        <begin position="195"/>
        <end position="209"/>
    </location>
</feature>
<sequence length="491" mass="54062">MIRPKKYHVIGAKTYYEVLGLTPNAEKAEVRKAFLLTSKKTHPDKLSNTPEANLAFSNVHDAYEILYDQKERAEYDGYLARVLTMGLGAPPAPPAPSPAPRPAAPAFNFNPPPGHFNPPPGPAPGPAPGRSPRAAPRAAPGFNFSTAPGFNPGPAPGPQPGPQSFPGGPREPSPSPGSDSPAPRGRTHCHAGTRDPSPSTSSSSDSSMDPEPDYNFQQDPLSQAANAPQDPPGRICHRHLPSFPNFDERLHLQHGQAFLHGGPPAYCLCTPCAEGHLVFLNDTLKQTHRWEAELHYVRFFTHWHQLREIYRPLRRRRGYGAFPQCISCLKKAKCDCFDLRSAKKMVLAIANFVTKSIAKLEKPLLTHRARQEAMCPECHARAGQGDPFRGFAVTAQDMEDAKMRLAYMQRRMGAVNELRNAMAKLLKRAEDDGGEISNITFLKHWWAGFERFLRGVHLDLPGKGEDDGNQTGDEIEVDINSSFELADEGIE</sequence>
<dbReference type="Gene3D" id="1.10.287.110">
    <property type="entry name" value="DnaJ domain"/>
    <property type="match status" value="1"/>
</dbReference>
<organism evidence="3 4">
    <name type="scientific">Immersiella caudata</name>
    <dbReference type="NCBI Taxonomy" id="314043"/>
    <lineage>
        <taxon>Eukaryota</taxon>
        <taxon>Fungi</taxon>
        <taxon>Dikarya</taxon>
        <taxon>Ascomycota</taxon>
        <taxon>Pezizomycotina</taxon>
        <taxon>Sordariomycetes</taxon>
        <taxon>Sordariomycetidae</taxon>
        <taxon>Sordariales</taxon>
        <taxon>Lasiosphaeriaceae</taxon>
        <taxon>Immersiella</taxon>
    </lineage>
</organism>
<dbReference type="Proteomes" id="UP001175000">
    <property type="component" value="Unassembled WGS sequence"/>
</dbReference>
<evidence type="ECO:0000313" key="3">
    <source>
        <dbReference type="EMBL" id="KAK0623940.1"/>
    </source>
</evidence>
<dbReference type="InterPro" id="IPR001623">
    <property type="entry name" value="DnaJ_domain"/>
</dbReference>
<feature type="compositionally biased region" description="Polar residues" evidence="1">
    <location>
        <begin position="215"/>
        <end position="226"/>
    </location>
</feature>
<accession>A0AA39WZ83</accession>
<dbReference type="Pfam" id="PF00226">
    <property type="entry name" value="DnaJ"/>
    <property type="match status" value="1"/>
</dbReference>
<feature type="region of interest" description="Disordered" evidence="1">
    <location>
        <begin position="91"/>
        <end position="239"/>
    </location>
</feature>
<dbReference type="EMBL" id="JAULSU010000003">
    <property type="protein sequence ID" value="KAK0623940.1"/>
    <property type="molecule type" value="Genomic_DNA"/>
</dbReference>
<feature type="compositionally biased region" description="Pro residues" evidence="1">
    <location>
        <begin position="110"/>
        <end position="129"/>
    </location>
</feature>
<evidence type="ECO:0000259" key="2">
    <source>
        <dbReference type="PROSITE" id="PS50076"/>
    </source>
</evidence>
<dbReference type="SMART" id="SM00271">
    <property type="entry name" value="DnaJ"/>
    <property type="match status" value="1"/>
</dbReference>
<proteinExistence type="predicted"/>
<dbReference type="PANTHER" id="PTHR44825">
    <property type="match status" value="1"/>
</dbReference>
<evidence type="ECO:0000256" key="1">
    <source>
        <dbReference type="SAM" id="MobiDB-lite"/>
    </source>
</evidence>
<evidence type="ECO:0000313" key="4">
    <source>
        <dbReference type="Proteomes" id="UP001175000"/>
    </source>
</evidence>
<dbReference type="AlphaFoldDB" id="A0AA39WZ83"/>
<feature type="compositionally biased region" description="Low complexity" evidence="1">
    <location>
        <begin position="130"/>
        <end position="150"/>
    </location>
</feature>
<feature type="domain" description="J" evidence="2">
    <location>
        <begin position="14"/>
        <end position="79"/>
    </location>
</feature>
<dbReference type="PRINTS" id="PR00625">
    <property type="entry name" value="JDOMAIN"/>
</dbReference>
<feature type="compositionally biased region" description="Pro residues" evidence="1">
    <location>
        <begin position="151"/>
        <end position="175"/>
    </location>
</feature>
<protein>
    <recommendedName>
        <fullName evidence="2">J domain-containing protein</fullName>
    </recommendedName>
</protein>
<dbReference type="InterPro" id="IPR018253">
    <property type="entry name" value="DnaJ_domain_CS"/>
</dbReference>
<dbReference type="InterPro" id="IPR052763">
    <property type="entry name" value="DnaJ_C4"/>
</dbReference>
<reference evidence="3" key="1">
    <citation type="submission" date="2023-06" db="EMBL/GenBank/DDBJ databases">
        <title>Genome-scale phylogeny and comparative genomics of the fungal order Sordariales.</title>
        <authorList>
            <consortium name="Lawrence Berkeley National Laboratory"/>
            <person name="Hensen N."/>
            <person name="Bonometti L."/>
            <person name="Westerberg I."/>
            <person name="Brannstrom I.O."/>
            <person name="Guillou S."/>
            <person name="Cros-Aarteil S."/>
            <person name="Calhoun S."/>
            <person name="Haridas S."/>
            <person name="Kuo A."/>
            <person name="Mondo S."/>
            <person name="Pangilinan J."/>
            <person name="Riley R."/>
            <person name="Labutti K."/>
            <person name="Andreopoulos B."/>
            <person name="Lipzen A."/>
            <person name="Chen C."/>
            <person name="Yanf M."/>
            <person name="Daum C."/>
            <person name="Ng V."/>
            <person name="Clum A."/>
            <person name="Steindorff A."/>
            <person name="Ohm R."/>
            <person name="Martin F."/>
            <person name="Silar P."/>
            <person name="Natvig D."/>
            <person name="Lalanne C."/>
            <person name="Gautier V."/>
            <person name="Ament-Velasquez S.L."/>
            <person name="Kruys A."/>
            <person name="Hutchinson M.I."/>
            <person name="Powell A.J."/>
            <person name="Barry K."/>
            <person name="Miller A.N."/>
            <person name="Grigoriev I.V."/>
            <person name="Debuchy R."/>
            <person name="Gladieux P."/>
            <person name="Thoren M.H."/>
            <person name="Johannesson H."/>
        </authorList>
    </citation>
    <scope>NUCLEOTIDE SEQUENCE</scope>
    <source>
        <strain evidence="3">CBS 606.72</strain>
    </source>
</reference>
<dbReference type="CDD" id="cd06257">
    <property type="entry name" value="DnaJ"/>
    <property type="match status" value="1"/>
</dbReference>
<comment type="caution">
    <text evidence="3">The sequence shown here is derived from an EMBL/GenBank/DDBJ whole genome shotgun (WGS) entry which is preliminary data.</text>
</comment>